<dbReference type="Proteomes" id="UP000516305">
    <property type="component" value="Chromosome"/>
</dbReference>
<dbReference type="PANTHER" id="PTHR34406">
    <property type="entry name" value="PROTEIN YCEI"/>
    <property type="match status" value="1"/>
</dbReference>
<dbReference type="InterPro" id="IPR036761">
    <property type="entry name" value="TTHA0802/YceI-like_sf"/>
</dbReference>
<dbReference type="Pfam" id="PF04264">
    <property type="entry name" value="YceI"/>
    <property type="match status" value="1"/>
</dbReference>
<keyword evidence="3" id="KW-1185">Reference proteome</keyword>
<evidence type="ECO:0000313" key="3">
    <source>
        <dbReference type="Proteomes" id="UP000516305"/>
    </source>
</evidence>
<dbReference type="KEGG" id="chyd:H4K34_03445"/>
<dbReference type="AlphaFoldDB" id="A0A7H0VGR1"/>
<dbReference type="PANTHER" id="PTHR34406:SF1">
    <property type="entry name" value="PROTEIN YCEI"/>
    <property type="match status" value="1"/>
</dbReference>
<evidence type="ECO:0000313" key="2">
    <source>
        <dbReference type="EMBL" id="QNR24909.1"/>
    </source>
</evidence>
<dbReference type="SMART" id="SM00867">
    <property type="entry name" value="YceI"/>
    <property type="match status" value="1"/>
</dbReference>
<evidence type="ECO:0000259" key="1">
    <source>
        <dbReference type="SMART" id="SM00867"/>
    </source>
</evidence>
<dbReference type="Gene3D" id="2.40.128.110">
    <property type="entry name" value="Lipid/polyisoprenoid-binding, YceI-like"/>
    <property type="match status" value="1"/>
</dbReference>
<sequence length="182" mass="19890">MSTQKWSLDPAHTNIHFKAKHLMITTVTGSFGSFDGSVETEGEDFSTGKFSFSADVASISTGSEERDGHLKSDDFFNAEQFPKLTFVGKEVKNVDGDEFELHGEMTIRDVTKPIVLNIEVGGVAKDPWGNLKAGFSFKGKLNRKDFGLKFHVVNEAGNLLVSDEIKMEGEVQLAAVETAVEA</sequence>
<reference evidence="2 3" key="1">
    <citation type="submission" date="2020-08" db="EMBL/GenBank/DDBJ databases">
        <title>Croceimicrobium hydrocarbonivorans gen. nov., sp. nov., a novel marine bacterium isolated from a bacterial consortium that degrades polyethylene terephthalate.</title>
        <authorList>
            <person name="Liu R."/>
        </authorList>
    </citation>
    <scope>NUCLEOTIDE SEQUENCE [LARGE SCALE GENOMIC DNA]</scope>
    <source>
        <strain evidence="2 3">A20-9</strain>
    </source>
</reference>
<organism evidence="2 3">
    <name type="scientific">Croceimicrobium hydrocarbonivorans</name>
    <dbReference type="NCBI Taxonomy" id="2761580"/>
    <lineage>
        <taxon>Bacteria</taxon>
        <taxon>Pseudomonadati</taxon>
        <taxon>Bacteroidota</taxon>
        <taxon>Flavobacteriia</taxon>
        <taxon>Flavobacteriales</taxon>
        <taxon>Owenweeksiaceae</taxon>
        <taxon>Croceimicrobium</taxon>
    </lineage>
</organism>
<protein>
    <submittedName>
        <fullName evidence="2">YceI family protein</fullName>
    </submittedName>
</protein>
<dbReference type="EMBL" id="CP060139">
    <property type="protein sequence ID" value="QNR24909.1"/>
    <property type="molecule type" value="Genomic_DNA"/>
</dbReference>
<dbReference type="SUPFAM" id="SSF101874">
    <property type="entry name" value="YceI-like"/>
    <property type="match status" value="1"/>
</dbReference>
<dbReference type="RefSeq" id="WP_210759436.1">
    <property type="nucleotide sequence ID" value="NZ_CP060139.1"/>
</dbReference>
<accession>A0A7H0VGR1</accession>
<proteinExistence type="predicted"/>
<name>A0A7H0VGR1_9FLAO</name>
<gene>
    <name evidence="2" type="ORF">H4K34_03445</name>
</gene>
<feature type="domain" description="Lipid/polyisoprenoid-binding YceI-like" evidence="1">
    <location>
        <begin position="5"/>
        <end position="174"/>
    </location>
</feature>
<dbReference type="InterPro" id="IPR007372">
    <property type="entry name" value="Lipid/polyisoprenoid-bd_YceI"/>
</dbReference>